<evidence type="ECO:0000259" key="2">
    <source>
        <dbReference type="PROSITE" id="PS50093"/>
    </source>
</evidence>
<dbReference type="EMBL" id="SZVO01000001">
    <property type="protein sequence ID" value="TKT94294.1"/>
    <property type="molecule type" value="Genomic_DNA"/>
</dbReference>
<dbReference type="SUPFAM" id="SSF49299">
    <property type="entry name" value="PKD domain"/>
    <property type="match status" value="6"/>
</dbReference>
<dbReference type="Pfam" id="PF13585">
    <property type="entry name" value="CHU_C"/>
    <property type="match status" value="1"/>
</dbReference>
<protein>
    <submittedName>
        <fullName evidence="3">PKD domain-containing protein</fullName>
    </submittedName>
</protein>
<dbReference type="OrthoDB" id="7794186at2"/>
<dbReference type="AlphaFoldDB" id="A0A4U6DHU0"/>
<dbReference type="Gene3D" id="2.60.40.10">
    <property type="entry name" value="Immunoglobulins"/>
    <property type="match status" value="8"/>
</dbReference>
<proteinExistence type="predicted"/>
<name>A0A4U6DHU0_9BACT</name>
<dbReference type="InterPro" id="IPR035986">
    <property type="entry name" value="PKD_dom_sf"/>
</dbReference>
<comment type="caution">
    <text evidence="3">The sequence shown here is derived from an EMBL/GenBank/DDBJ whole genome shotgun (WGS) entry which is preliminary data.</text>
</comment>
<dbReference type="Pfam" id="PF18911">
    <property type="entry name" value="PKD_4"/>
    <property type="match status" value="2"/>
</dbReference>
<feature type="domain" description="PKD" evidence="2">
    <location>
        <begin position="891"/>
        <end position="923"/>
    </location>
</feature>
<feature type="chain" id="PRO_5020832925" evidence="1">
    <location>
        <begin position="21"/>
        <end position="1125"/>
    </location>
</feature>
<evidence type="ECO:0000313" key="4">
    <source>
        <dbReference type="Proteomes" id="UP000304900"/>
    </source>
</evidence>
<dbReference type="PROSITE" id="PS50093">
    <property type="entry name" value="PKD"/>
    <property type="match status" value="3"/>
</dbReference>
<dbReference type="SMART" id="SM00089">
    <property type="entry name" value="PKD"/>
    <property type="match status" value="6"/>
</dbReference>
<feature type="domain" description="PKD" evidence="2">
    <location>
        <begin position="608"/>
        <end position="690"/>
    </location>
</feature>
<dbReference type="InterPro" id="IPR026341">
    <property type="entry name" value="T9SS_type_B"/>
</dbReference>
<reference evidence="3 4" key="1">
    <citation type="submission" date="2019-05" db="EMBL/GenBank/DDBJ databases">
        <title>Dyadobacter AR-3-8 sp. nov., isolated from arctic soil.</title>
        <authorList>
            <person name="Chaudhary D.K."/>
        </authorList>
    </citation>
    <scope>NUCLEOTIDE SEQUENCE [LARGE SCALE GENOMIC DNA]</scope>
    <source>
        <strain evidence="3 4">AR-3-8</strain>
    </source>
</reference>
<evidence type="ECO:0000313" key="3">
    <source>
        <dbReference type="EMBL" id="TKT94294.1"/>
    </source>
</evidence>
<dbReference type="InterPro" id="IPR000601">
    <property type="entry name" value="PKD_dom"/>
</dbReference>
<dbReference type="NCBIfam" id="TIGR04131">
    <property type="entry name" value="Bac_Flav_CTERM"/>
    <property type="match status" value="1"/>
</dbReference>
<dbReference type="RefSeq" id="WP_137338582.1">
    <property type="nucleotide sequence ID" value="NZ_BSQH01000024.1"/>
</dbReference>
<organism evidence="3 4">
    <name type="scientific">Dyadobacter frigoris</name>
    <dbReference type="NCBI Taxonomy" id="2576211"/>
    <lineage>
        <taxon>Bacteria</taxon>
        <taxon>Pseudomonadati</taxon>
        <taxon>Bacteroidota</taxon>
        <taxon>Cytophagia</taxon>
        <taxon>Cytophagales</taxon>
        <taxon>Spirosomataceae</taxon>
        <taxon>Dyadobacter</taxon>
    </lineage>
</organism>
<evidence type="ECO:0000256" key="1">
    <source>
        <dbReference type="SAM" id="SignalP"/>
    </source>
</evidence>
<dbReference type="Pfam" id="PF00801">
    <property type="entry name" value="PKD"/>
    <property type="match status" value="1"/>
</dbReference>
<dbReference type="InterPro" id="IPR013783">
    <property type="entry name" value="Ig-like_fold"/>
</dbReference>
<feature type="signal peptide" evidence="1">
    <location>
        <begin position="1"/>
        <end position="20"/>
    </location>
</feature>
<gene>
    <name evidence="3" type="ORF">FDK13_03515</name>
</gene>
<dbReference type="InterPro" id="IPR022409">
    <property type="entry name" value="PKD/Chitinase_dom"/>
</dbReference>
<feature type="domain" description="PKD" evidence="2">
    <location>
        <begin position="799"/>
        <end position="834"/>
    </location>
</feature>
<sequence length="1125" mass="121597">MKLFFTCTLFLVLLSFFAHAQERVDITTCDGTGTGIVCVAPSDSLYSLCVKITPGPCADKKYSVDWGDGKIEAVTLNATVTLNHNYDLRSFIRNCSNGEFKVSIFVENATCPNDNKGFRVTFNKKPEARPFVQAACEGSYLSISNNSCPVSSDIAFLWQFSDGRSSTETYPSIQFTDPNQTYKVKLTATSKTCGTSSNEIDFKLSKKPVANFSATGFSVANKDTAICISNGATLTMDGSISTDETNYYWEISGGQYDFLDKTTNYSSLIKVQFKEKKEYTIRLRASNNCGESVVIRKYKVIDPEAPKLVPQPDVCEAIQYKISSPVTGAAYTLNGKTIAPDQAISLPLSAAPYIVTASMTNACGAQMVSDTFSVSEAKPVNILTFSKDTTLCVSTIPITLSADQSGGEWSTNGVETVNGLKVFIPKTAGSYTLTYTKGTGKCLVSDVVQIKAEGVQVTVSDQTICSGTDFLKLQGVPLGGKWSTSDCNNCIKNDTLITKSLTVTQINLNYEVSNQTGCKASANVKVTVGSPKADFVLNAGCSGTSFSPKNNSTSANTYVWFVNGKSASTDVNPQLTLTTGLNKIILIAKAGNCADTLQKDITVTAPPATISFIPSETLGCSPLNVSFKVTGTSNQAVTYSWDFGDGSSYTGFQPASKVFINQSKKDTTFSVIVSANNSCGKQTETKKIVVRPLAKAEIGVDSTTLRCTPAQLLFSNRSSGIDKNLSKWTFGDGITRQTGSDTVYHSFSAKDNARTFTVRLEVTSACGQDADEVKIQVYPTTVKALYTISKSEVCPGEMVQFTDATVPKPNRWVWKFGDGTISTLPNPTHAFTQAKRDYKVTLIAYTACGYDSTQLTIKTTTSPAGDFVGAPVVCEGETVQFTNKSDTQLDFIWDFGDGTALDTLNYSPTHAYATEGNFTVKLTGYRGSKSCKVDLKKITVSVLSPVIAQFKMNGDSLICAPGPASLISLSNNADSFKWYFSDGKTSDAKNPALPFDKGLYGIKLVVGKGGVCLDSIEKSAAFVVVDCQVDIPEAFTPNGDGFGDRYTLFGKGIQEIISMKIRNRWGEMVFEMKKVPPGSQRPDESWDGTLKGNPLPADLYVYEAEILYIDNRISDKLRGNLYLIR</sequence>
<dbReference type="CDD" id="cd00146">
    <property type="entry name" value="PKD"/>
    <property type="match status" value="3"/>
</dbReference>
<keyword evidence="4" id="KW-1185">Reference proteome</keyword>
<dbReference type="Proteomes" id="UP000304900">
    <property type="component" value="Unassembled WGS sequence"/>
</dbReference>
<keyword evidence="1" id="KW-0732">Signal</keyword>
<accession>A0A4U6DHU0</accession>